<evidence type="ECO:0000256" key="2">
    <source>
        <dbReference type="ARBA" id="ARBA00007193"/>
    </source>
</evidence>
<keyword evidence="17" id="KW-1185">Reference proteome</keyword>
<dbReference type="Gene3D" id="1.10.287.770">
    <property type="entry name" value="YojJ-like"/>
    <property type="match status" value="1"/>
</dbReference>
<evidence type="ECO:0000256" key="13">
    <source>
        <dbReference type="RuleBase" id="RU000679"/>
    </source>
</evidence>
<evidence type="ECO:0000313" key="16">
    <source>
        <dbReference type="EMBL" id="ETN75719.1"/>
    </source>
</evidence>
<keyword evidence="8 13" id="KW-0406">Ion transport</keyword>
<dbReference type="EMBL" id="KI660278">
    <property type="protein sequence ID" value="ETN75719.1"/>
    <property type="molecule type" value="Genomic_DNA"/>
</dbReference>
<dbReference type="PRINTS" id="PR01078">
    <property type="entry name" value="AMINACHANNEL"/>
</dbReference>
<keyword evidence="4 13" id="KW-0894">Sodium channel</keyword>
<keyword evidence="5 13" id="KW-0812">Transmembrane</keyword>
<dbReference type="NCBIfam" id="TIGR00867">
    <property type="entry name" value="deg-1"/>
    <property type="match status" value="1"/>
</dbReference>
<feature type="region of interest" description="Disordered" evidence="14">
    <location>
        <begin position="17"/>
        <end position="52"/>
    </location>
</feature>
<keyword evidence="11 13" id="KW-0739">Sodium transport</keyword>
<evidence type="ECO:0000256" key="8">
    <source>
        <dbReference type="ARBA" id="ARBA00023065"/>
    </source>
</evidence>
<comment type="similarity">
    <text evidence="2 13">Belongs to the amiloride-sensitive sodium channel (TC 1.A.6) family.</text>
</comment>
<dbReference type="Gene3D" id="2.60.470.10">
    <property type="entry name" value="Acid-sensing ion channels like domains"/>
    <property type="match status" value="1"/>
</dbReference>
<dbReference type="GO" id="GO:0015280">
    <property type="term" value="F:ligand-gated sodium channel activity"/>
    <property type="evidence" value="ECO:0007669"/>
    <property type="project" value="TreeGrafter"/>
</dbReference>
<evidence type="ECO:0000256" key="15">
    <source>
        <dbReference type="SAM" id="Phobius"/>
    </source>
</evidence>
<keyword evidence="7" id="KW-0915">Sodium</keyword>
<evidence type="ECO:0000256" key="6">
    <source>
        <dbReference type="ARBA" id="ARBA00022989"/>
    </source>
</evidence>
<keyword evidence="9 15" id="KW-0472">Membrane</keyword>
<reference evidence="17" key="1">
    <citation type="journal article" date="2014" name="Nat. Genet.">
        <title>Genome of the human hookworm Necator americanus.</title>
        <authorList>
            <person name="Tang Y.T."/>
            <person name="Gao X."/>
            <person name="Rosa B.A."/>
            <person name="Abubucker S."/>
            <person name="Hallsworth-Pepin K."/>
            <person name="Martin J."/>
            <person name="Tyagi R."/>
            <person name="Heizer E."/>
            <person name="Zhang X."/>
            <person name="Bhonagiri-Palsikar V."/>
            <person name="Minx P."/>
            <person name="Warren W.C."/>
            <person name="Wang Q."/>
            <person name="Zhan B."/>
            <person name="Hotez P.J."/>
            <person name="Sternberg P.W."/>
            <person name="Dougall A."/>
            <person name="Gaze S.T."/>
            <person name="Mulvenna J."/>
            <person name="Sotillo J."/>
            <person name="Ranganathan S."/>
            <person name="Rabelo E.M."/>
            <person name="Wilson R.K."/>
            <person name="Felgner P.L."/>
            <person name="Bethony J."/>
            <person name="Hawdon J.M."/>
            <person name="Gasser R.B."/>
            <person name="Loukas A."/>
            <person name="Mitreva M."/>
        </authorList>
    </citation>
    <scope>NUCLEOTIDE SEQUENCE [LARGE SCALE GENOMIC DNA]</scope>
</reference>
<dbReference type="STRING" id="51031.W2T2C6"/>
<dbReference type="PROSITE" id="PS01206">
    <property type="entry name" value="ASC"/>
    <property type="match status" value="1"/>
</dbReference>
<protein>
    <submittedName>
        <fullName evidence="16">Degenerin</fullName>
    </submittedName>
</protein>
<name>W2T2C6_NECAM</name>
<keyword evidence="10" id="KW-0325">Glycoprotein</keyword>
<gene>
    <name evidence="16" type="ORF">NECAME_03691</name>
</gene>
<keyword evidence="12 13" id="KW-0407">Ion channel</keyword>
<dbReference type="OrthoDB" id="5874059at2759"/>
<dbReference type="GO" id="GO:0005886">
    <property type="term" value="C:plasma membrane"/>
    <property type="evidence" value="ECO:0007669"/>
    <property type="project" value="TreeGrafter"/>
</dbReference>
<evidence type="ECO:0000256" key="9">
    <source>
        <dbReference type="ARBA" id="ARBA00023136"/>
    </source>
</evidence>
<evidence type="ECO:0000256" key="3">
    <source>
        <dbReference type="ARBA" id="ARBA00022448"/>
    </source>
</evidence>
<feature type="region of interest" description="Disordered" evidence="14">
    <location>
        <begin position="707"/>
        <end position="732"/>
    </location>
</feature>
<evidence type="ECO:0000256" key="5">
    <source>
        <dbReference type="ARBA" id="ARBA00022692"/>
    </source>
</evidence>
<dbReference type="KEGG" id="nai:NECAME_03691"/>
<accession>W2T2C6</accession>
<evidence type="ECO:0000256" key="12">
    <source>
        <dbReference type="ARBA" id="ARBA00023303"/>
    </source>
</evidence>
<dbReference type="FunFam" id="1.10.287.770:FF:000001">
    <property type="entry name" value="Acid-sensing ion channel subunit 1"/>
    <property type="match status" value="1"/>
</dbReference>
<sequence length="732" mass="82939">MTSLILSVPDSSLTTNLLTTDVDEPSTESESYTRSAPERPHSRSPTASPVSYQKPIHVVSSEPLDPCYHEICTLQSDANPYLLKPDYTHDVERKGSYLRDVSEKLIGYTKDFGRAVKLSARPHNDLKNTVIDFGETTTAHGIPMLEFESAPFPAITICNLNPFKKHLARSVPEISETLDAFHQAVTYSNDANNEESRQRRKRNSKIGKHGYTFFLRFLRHPFMHPELLFVRDFRFVQYEPVYSACECVRGTDEECVGHDAIPPNLQNACICNYDRQDGSAWPCYSTSTWKESICPECNDVGYCNVPNTTGTDSVPCVCQLKMGYCILRSEQRLRRVWEFRGKKVPDANSPFRNDFLEHLSKLGYGNMTDQVAITTRAREKLILKMSALPPQRRAALGYGKSELIRQCSFNSMQCDIEKEFKLHIDPSFGNCYTFNADPDNVQASSRAGPSHGLRLMVFVNASDYLPTTEAIGVRIAIHGQRECPFPDTFGYSAPTGAVSSFGISLRKVNRLQNGDCFNADMPLPPGYIYRDYKYEPEGCYRNCYQKRIISRCGCADPRFPSPSSSIRICDPRNEQTRDCLLSESVRMIKRKSCRCTHACKQDVYTTTYSAAKWPSGSVRMECTEKDCNSYFSEHAAMLEIYYEQMSYEVLRESESYSFVNLISDIGGQMGLWLGASVLTAIEILIFFISVVSIALSSRLRYMDKLNTDKETEKKSEPDVNRKSSGKNEYECD</sequence>
<dbReference type="PANTHER" id="PTHR11690">
    <property type="entry name" value="AMILORIDE-SENSITIVE SODIUM CHANNEL-RELATED"/>
    <property type="match status" value="1"/>
</dbReference>
<dbReference type="AlphaFoldDB" id="W2T2C6"/>
<dbReference type="PANTHER" id="PTHR11690:SF248">
    <property type="entry name" value="PICKPOCKET 17, ISOFORM A"/>
    <property type="match status" value="1"/>
</dbReference>
<feature type="transmembrane region" description="Helical" evidence="15">
    <location>
        <begin position="669"/>
        <end position="695"/>
    </location>
</feature>
<proteinExistence type="inferred from homology"/>
<evidence type="ECO:0000256" key="10">
    <source>
        <dbReference type="ARBA" id="ARBA00023180"/>
    </source>
</evidence>
<dbReference type="Proteomes" id="UP000053676">
    <property type="component" value="Unassembled WGS sequence"/>
</dbReference>
<dbReference type="OMA" id="NACICNY"/>
<evidence type="ECO:0000256" key="4">
    <source>
        <dbReference type="ARBA" id="ARBA00022461"/>
    </source>
</evidence>
<dbReference type="InterPro" id="IPR004726">
    <property type="entry name" value="Deg-1"/>
</dbReference>
<dbReference type="InterPro" id="IPR020903">
    <property type="entry name" value="ENaC_CS"/>
</dbReference>
<evidence type="ECO:0000256" key="11">
    <source>
        <dbReference type="ARBA" id="ARBA00023201"/>
    </source>
</evidence>
<keyword evidence="6 15" id="KW-1133">Transmembrane helix</keyword>
<evidence type="ECO:0000313" key="17">
    <source>
        <dbReference type="Proteomes" id="UP000053676"/>
    </source>
</evidence>
<keyword evidence="3 13" id="KW-0813">Transport</keyword>
<evidence type="ECO:0000256" key="7">
    <source>
        <dbReference type="ARBA" id="ARBA00023053"/>
    </source>
</evidence>
<evidence type="ECO:0000256" key="14">
    <source>
        <dbReference type="SAM" id="MobiDB-lite"/>
    </source>
</evidence>
<organism evidence="16 17">
    <name type="scientific">Necator americanus</name>
    <name type="common">Human hookworm</name>
    <dbReference type="NCBI Taxonomy" id="51031"/>
    <lineage>
        <taxon>Eukaryota</taxon>
        <taxon>Metazoa</taxon>
        <taxon>Ecdysozoa</taxon>
        <taxon>Nematoda</taxon>
        <taxon>Chromadorea</taxon>
        <taxon>Rhabditida</taxon>
        <taxon>Rhabditina</taxon>
        <taxon>Rhabditomorpha</taxon>
        <taxon>Strongyloidea</taxon>
        <taxon>Ancylostomatidae</taxon>
        <taxon>Bunostominae</taxon>
        <taxon>Necator</taxon>
    </lineage>
</organism>
<evidence type="ECO:0000256" key="1">
    <source>
        <dbReference type="ARBA" id="ARBA00004141"/>
    </source>
</evidence>
<comment type="subcellular location">
    <subcellularLocation>
        <location evidence="1">Membrane</location>
        <topology evidence="1">Multi-pass membrane protein</topology>
    </subcellularLocation>
</comment>
<dbReference type="InterPro" id="IPR001873">
    <property type="entry name" value="ENaC"/>
</dbReference>
<dbReference type="Pfam" id="PF00858">
    <property type="entry name" value="ASC"/>
    <property type="match status" value="1"/>
</dbReference>